<dbReference type="PANTHER" id="PTHR43918:SF4">
    <property type="entry name" value="CARBOXYLIC ESTER HYDROLASE"/>
    <property type="match status" value="1"/>
</dbReference>
<evidence type="ECO:0000313" key="7">
    <source>
        <dbReference type="EMBL" id="KAG6464028.1"/>
    </source>
</evidence>
<dbReference type="InterPro" id="IPR029058">
    <property type="entry name" value="AB_hydrolase_fold"/>
</dbReference>
<evidence type="ECO:0000256" key="2">
    <source>
        <dbReference type="ARBA" id="ARBA00022487"/>
    </source>
</evidence>
<sequence length="380" mass="42657">MIGVNCACVLIAALLLPNIVTGEKPLLKTRLGLIQGLEADDGDYYMFLGIPYAKINESNLFGESLPHPPFDTIFEANDDSIMCPQREEFNQTIQGTINCLTLNIYVPKTANSTNKLPVLLYVYGGNYIVGFNGRYMYGPKYLVRHDIIIVVFNYRLGPYGFLCLDIPEVPGNQGYKDQKNALRWVYNYIEEFGGDRNKITLDGHSFGAISVDLLLHSMNENEKLFDKVILQSEGSLSPYAKLQRLHEKSVLKMARHLGTNTNDVRQAITFLSSVNSSLVIEASLKVSIVYSDCIEKTFNNAFKSMSNSDWNIKVPGAKNVSFMIGNTENELIHVYGLDIPEISRDLDQILRSSKYSPLTAIDTYEIAKIIHGLSQNERNV</sequence>
<gene>
    <name evidence="7" type="ORF">O3G_MSEX014229</name>
</gene>
<dbReference type="SUPFAM" id="SSF53474">
    <property type="entry name" value="alpha/beta-Hydrolases"/>
    <property type="match status" value="1"/>
</dbReference>
<dbReference type="GO" id="GO:0005615">
    <property type="term" value="C:extracellular space"/>
    <property type="evidence" value="ECO:0007669"/>
    <property type="project" value="TreeGrafter"/>
</dbReference>
<name>A0A922D124_MANSE</name>
<evidence type="ECO:0000256" key="4">
    <source>
        <dbReference type="ARBA" id="ARBA00023180"/>
    </source>
</evidence>
<keyword evidence="4" id="KW-0325">Glycoprotein</keyword>
<keyword evidence="8" id="KW-1185">Reference proteome</keyword>
<dbReference type="AlphaFoldDB" id="A0A922D124"/>
<dbReference type="Gene3D" id="3.40.50.1820">
    <property type="entry name" value="alpha/beta hydrolase"/>
    <property type="match status" value="1"/>
</dbReference>
<comment type="caution">
    <text evidence="7">The sequence shown here is derived from an EMBL/GenBank/DDBJ whole genome shotgun (WGS) entry which is preliminary data.</text>
</comment>
<protein>
    <recommendedName>
        <fullName evidence="6">Carboxylesterase type B domain-containing protein</fullName>
    </recommendedName>
</protein>
<organism evidence="7 8">
    <name type="scientific">Manduca sexta</name>
    <name type="common">Tobacco hawkmoth</name>
    <name type="synonym">Tobacco hornworm</name>
    <dbReference type="NCBI Taxonomy" id="7130"/>
    <lineage>
        <taxon>Eukaryota</taxon>
        <taxon>Metazoa</taxon>
        <taxon>Ecdysozoa</taxon>
        <taxon>Arthropoda</taxon>
        <taxon>Hexapoda</taxon>
        <taxon>Insecta</taxon>
        <taxon>Pterygota</taxon>
        <taxon>Neoptera</taxon>
        <taxon>Endopterygota</taxon>
        <taxon>Lepidoptera</taxon>
        <taxon>Glossata</taxon>
        <taxon>Ditrysia</taxon>
        <taxon>Bombycoidea</taxon>
        <taxon>Sphingidae</taxon>
        <taxon>Sphinginae</taxon>
        <taxon>Sphingini</taxon>
        <taxon>Manduca</taxon>
    </lineage>
</organism>
<evidence type="ECO:0000256" key="3">
    <source>
        <dbReference type="ARBA" id="ARBA00022801"/>
    </source>
</evidence>
<dbReference type="EMBL" id="JH669079">
    <property type="protein sequence ID" value="KAG6464028.1"/>
    <property type="molecule type" value="Genomic_DNA"/>
</dbReference>
<feature type="domain" description="Carboxylesterase type B" evidence="6">
    <location>
        <begin position="24"/>
        <end position="339"/>
    </location>
</feature>
<evidence type="ECO:0000256" key="5">
    <source>
        <dbReference type="SAM" id="SignalP"/>
    </source>
</evidence>
<dbReference type="Pfam" id="PF00135">
    <property type="entry name" value="COesterase"/>
    <property type="match status" value="1"/>
</dbReference>
<evidence type="ECO:0000313" key="8">
    <source>
        <dbReference type="Proteomes" id="UP000791440"/>
    </source>
</evidence>
<reference evidence="7" key="2">
    <citation type="submission" date="2020-12" db="EMBL/GenBank/DDBJ databases">
        <authorList>
            <person name="Kanost M."/>
        </authorList>
    </citation>
    <scope>NUCLEOTIDE SEQUENCE</scope>
</reference>
<keyword evidence="3" id="KW-0378">Hydrolase</keyword>
<accession>A0A922D124</accession>
<dbReference type="GO" id="GO:0006581">
    <property type="term" value="P:acetylcholine catabolic process"/>
    <property type="evidence" value="ECO:0007669"/>
    <property type="project" value="TreeGrafter"/>
</dbReference>
<comment type="similarity">
    <text evidence="1">Belongs to the type-B carboxylesterase/lipase family.</text>
</comment>
<dbReference type="GO" id="GO:0003990">
    <property type="term" value="F:acetylcholinesterase activity"/>
    <property type="evidence" value="ECO:0007669"/>
    <property type="project" value="TreeGrafter"/>
</dbReference>
<evidence type="ECO:0000259" key="6">
    <source>
        <dbReference type="Pfam" id="PF00135"/>
    </source>
</evidence>
<feature type="chain" id="PRO_5037180613" description="Carboxylesterase type B domain-containing protein" evidence="5">
    <location>
        <begin position="23"/>
        <end position="380"/>
    </location>
</feature>
<feature type="signal peptide" evidence="5">
    <location>
        <begin position="1"/>
        <end position="22"/>
    </location>
</feature>
<dbReference type="GO" id="GO:0019695">
    <property type="term" value="P:choline metabolic process"/>
    <property type="evidence" value="ECO:0007669"/>
    <property type="project" value="TreeGrafter"/>
</dbReference>
<reference evidence="7" key="1">
    <citation type="journal article" date="2016" name="Insect Biochem. Mol. Biol.">
        <title>Multifaceted biological insights from a draft genome sequence of the tobacco hornworm moth, Manduca sexta.</title>
        <authorList>
            <person name="Kanost M.R."/>
            <person name="Arrese E.L."/>
            <person name="Cao X."/>
            <person name="Chen Y.R."/>
            <person name="Chellapilla S."/>
            <person name="Goldsmith M.R."/>
            <person name="Grosse-Wilde E."/>
            <person name="Heckel D.G."/>
            <person name="Herndon N."/>
            <person name="Jiang H."/>
            <person name="Papanicolaou A."/>
            <person name="Qu J."/>
            <person name="Soulages J.L."/>
            <person name="Vogel H."/>
            <person name="Walters J."/>
            <person name="Waterhouse R.M."/>
            <person name="Ahn S.J."/>
            <person name="Almeida F.C."/>
            <person name="An C."/>
            <person name="Aqrawi P."/>
            <person name="Bretschneider A."/>
            <person name="Bryant W.B."/>
            <person name="Bucks S."/>
            <person name="Chao H."/>
            <person name="Chevignon G."/>
            <person name="Christen J.M."/>
            <person name="Clarke D.F."/>
            <person name="Dittmer N.T."/>
            <person name="Ferguson L.C.F."/>
            <person name="Garavelou S."/>
            <person name="Gordon K.H.J."/>
            <person name="Gunaratna R.T."/>
            <person name="Han Y."/>
            <person name="Hauser F."/>
            <person name="He Y."/>
            <person name="Heidel-Fischer H."/>
            <person name="Hirsh A."/>
            <person name="Hu Y."/>
            <person name="Jiang H."/>
            <person name="Kalra D."/>
            <person name="Klinner C."/>
            <person name="Konig C."/>
            <person name="Kovar C."/>
            <person name="Kroll A.R."/>
            <person name="Kuwar S.S."/>
            <person name="Lee S.L."/>
            <person name="Lehman R."/>
            <person name="Li K."/>
            <person name="Li Z."/>
            <person name="Liang H."/>
            <person name="Lovelace S."/>
            <person name="Lu Z."/>
            <person name="Mansfield J.H."/>
            <person name="McCulloch K.J."/>
            <person name="Mathew T."/>
            <person name="Morton B."/>
            <person name="Muzny D.M."/>
            <person name="Neunemann D."/>
            <person name="Ongeri F."/>
            <person name="Pauchet Y."/>
            <person name="Pu L.L."/>
            <person name="Pyrousis I."/>
            <person name="Rao X.J."/>
            <person name="Redding A."/>
            <person name="Roesel C."/>
            <person name="Sanchez-Gracia A."/>
            <person name="Schaack S."/>
            <person name="Shukla A."/>
            <person name="Tetreau G."/>
            <person name="Wang Y."/>
            <person name="Xiong G.H."/>
            <person name="Traut W."/>
            <person name="Walsh T.K."/>
            <person name="Worley K.C."/>
            <person name="Wu D."/>
            <person name="Wu W."/>
            <person name="Wu Y.Q."/>
            <person name="Zhang X."/>
            <person name="Zou Z."/>
            <person name="Zucker H."/>
            <person name="Briscoe A.D."/>
            <person name="Burmester T."/>
            <person name="Clem R.J."/>
            <person name="Feyereisen R."/>
            <person name="Grimmelikhuijzen C.J.P."/>
            <person name="Hamodrakas S.J."/>
            <person name="Hansson B.S."/>
            <person name="Huguet E."/>
            <person name="Jermiin L.S."/>
            <person name="Lan Q."/>
            <person name="Lehman H.K."/>
            <person name="Lorenzen M."/>
            <person name="Merzendorfer H."/>
            <person name="Michalopoulos I."/>
            <person name="Morton D.B."/>
            <person name="Muthukrishnan S."/>
            <person name="Oakeshott J.G."/>
            <person name="Palmer W."/>
            <person name="Park Y."/>
            <person name="Passarelli A.L."/>
            <person name="Rozas J."/>
            <person name="Schwartz L.M."/>
            <person name="Smith W."/>
            <person name="Southgate A."/>
            <person name="Vilcinskas A."/>
            <person name="Vogt R."/>
            <person name="Wang P."/>
            <person name="Werren J."/>
            <person name="Yu X.Q."/>
            <person name="Zhou J.J."/>
            <person name="Brown S.J."/>
            <person name="Scherer S.E."/>
            <person name="Richards S."/>
            <person name="Blissard G.W."/>
        </authorList>
    </citation>
    <scope>NUCLEOTIDE SEQUENCE</scope>
</reference>
<dbReference type="InterPro" id="IPR050654">
    <property type="entry name" value="AChE-related_enzymes"/>
</dbReference>
<dbReference type="GO" id="GO:0005886">
    <property type="term" value="C:plasma membrane"/>
    <property type="evidence" value="ECO:0007669"/>
    <property type="project" value="TreeGrafter"/>
</dbReference>
<proteinExistence type="inferred from homology"/>
<dbReference type="InterPro" id="IPR002018">
    <property type="entry name" value="CarbesteraseB"/>
</dbReference>
<evidence type="ECO:0000256" key="1">
    <source>
        <dbReference type="ARBA" id="ARBA00005964"/>
    </source>
</evidence>
<dbReference type="PANTHER" id="PTHR43918">
    <property type="entry name" value="ACETYLCHOLINESTERASE"/>
    <property type="match status" value="1"/>
</dbReference>
<keyword evidence="5" id="KW-0732">Signal</keyword>
<dbReference type="Proteomes" id="UP000791440">
    <property type="component" value="Unassembled WGS sequence"/>
</dbReference>
<keyword evidence="2" id="KW-0719">Serine esterase</keyword>